<comment type="caution">
    <text evidence="3">The sequence shown here is derived from an EMBL/GenBank/DDBJ whole genome shotgun (WGS) entry which is preliminary data.</text>
</comment>
<dbReference type="EMBL" id="SMTL01000001">
    <property type="protein sequence ID" value="TDK38962.1"/>
    <property type="molecule type" value="Genomic_DNA"/>
</dbReference>
<feature type="chain" id="PRO_5020435635" description="Antifreeze protein" evidence="2">
    <location>
        <begin position="29"/>
        <end position="110"/>
    </location>
</feature>
<dbReference type="AlphaFoldDB" id="A0A4R5UM60"/>
<keyword evidence="2" id="KW-0732">Signal</keyword>
<evidence type="ECO:0000313" key="3">
    <source>
        <dbReference type="EMBL" id="TDK38962.1"/>
    </source>
</evidence>
<proteinExistence type="predicted"/>
<protein>
    <recommendedName>
        <fullName evidence="5">Antifreeze protein</fullName>
    </recommendedName>
</protein>
<keyword evidence="4" id="KW-1185">Reference proteome</keyword>
<reference evidence="3 4" key="1">
    <citation type="submission" date="2019-03" db="EMBL/GenBank/DDBJ databases">
        <title>Rhizobium sp. nov., an bacterium isolated from biocrust in Mu Us Desert.</title>
        <authorList>
            <person name="Lixiong L."/>
        </authorList>
    </citation>
    <scope>NUCLEOTIDE SEQUENCE [LARGE SCALE GENOMIC DNA]</scope>
    <source>
        <strain evidence="3 4">SPY-1</strain>
    </source>
</reference>
<feature type="compositionally biased region" description="Basic and acidic residues" evidence="1">
    <location>
        <begin position="44"/>
        <end position="54"/>
    </location>
</feature>
<evidence type="ECO:0000256" key="2">
    <source>
        <dbReference type="SAM" id="SignalP"/>
    </source>
</evidence>
<dbReference type="RefSeq" id="WP_133314410.1">
    <property type="nucleotide sequence ID" value="NZ_SMTL01000001.1"/>
</dbReference>
<evidence type="ECO:0000313" key="4">
    <source>
        <dbReference type="Proteomes" id="UP000295238"/>
    </source>
</evidence>
<evidence type="ECO:0008006" key="5">
    <source>
        <dbReference type="Google" id="ProtNLM"/>
    </source>
</evidence>
<organism evidence="3 4">
    <name type="scientific">Rhizobium deserti</name>
    <dbReference type="NCBI Taxonomy" id="2547961"/>
    <lineage>
        <taxon>Bacteria</taxon>
        <taxon>Pseudomonadati</taxon>
        <taxon>Pseudomonadota</taxon>
        <taxon>Alphaproteobacteria</taxon>
        <taxon>Hyphomicrobiales</taxon>
        <taxon>Rhizobiaceae</taxon>
        <taxon>Rhizobium/Agrobacterium group</taxon>
        <taxon>Rhizobium</taxon>
    </lineage>
</organism>
<evidence type="ECO:0000256" key="1">
    <source>
        <dbReference type="SAM" id="MobiDB-lite"/>
    </source>
</evidence>
<sequence>MTNLIVKAGVAALIALTGLAATAPTAAAASSDLGIYVQYNDRDRDRDWRPDRRPPPGCSPRRAEDKASRMGLRRTRVVDVSRRTVTVVGFGRRGPDRVIFANVRGCPVIR</sequence>
<accession>A0A4R5UM60</accession>
<gene>
    <name evidence="3" type="ORF">E2F50_02115</name>
</gene>
<feature type="region of interest" description="Disordered" evidence="1">
    <location>
        <begin position="44"/>
        <end position="73"/>
    </location>
</feature>
<name>A0A4R5UM60_9HYPH</name>
<dbReference type="Proteomes" id="UP000295238">
    <property type="component" value="Unassembled WGS sequence"/>
</dbReference>
<feature type="signal peptide" evidence="2">
    <location>
        <begin position="1"/>
        <end position="28"/>
    </location>
</feature>